<comment type="subcellular location">
    <subcellularLocation>
        <location evidence="1">Nucleus</location>
    </subcellularLocation>
</comment>
<organism evidence="7 8">
    <name type="scientific">Hohenbuehelia grisea</name>
    <dbReference type="NCBI Taxonomy" id="104357"/>
    <lineage>
        <taxon>Eukaryota</taxon>
        <taxon>Fungi</taxon>
        <taxon>Dikarya</taxon>
        <taxon>Basidiomycota</taxon>
        <taxon>Agaricomycotina</taxon>
        <taxon>Agaricomycetes</taxon>
        <taxon>Agaricomycetidae</taxon>
        <taxon>Agaricales</taxon>
        <taxon>Pleurotineae</taxon>
        <taxon>Pleurotaceae</taxon>
        <taxon>Hohenbuehelia</taxon>
    </lineage>
</organism>
<dbReference type="InterPro" id="IPR045113">
    <property type="entry name" value="Rpb7-like"/>
</dbReference>
<evidence type="ECO:0000256" key="2">
    <source>
        <dbReference type="ARBA" id="ARBA00022478"/>
    </source>
</evidence>
<keyword evidence="2" id="KW-0240">DNA-directed RNA polymerase</keyword>
<feature type="compositionally biased region" description="Acidic residues" evidence="5">
    <location>
        <begin position="176"/>
        <end position="194"/>
    </location>
</feature>
<dbReference type="Gene3D" id="2.40.50.1060">
    <property type="match status" value="1"/>
</dbReference>
<dbReference type="InterPro" id="IPR036898">
    <property type="entry name" value="RNA_pol_Rpb7-like_N_sf"/>
</dbReference>
<dbReference type="Gene3D" id="3.30.1490.120">
    <property type="entry name" value="RNA polymerase Rpb7-like, N-terminal domain"/>
    <property type="match status" value="1"/>
</dbReference>
<feature type="region of interest" description="Disordered" evidence="5">
    <location>
        <begin position="251"/>
        <end position="348"/>
    </location>
</feature>
<keyword evidence="8" id="KW-1185">Reference proteome</keyword>
<dbReference type="Proteomes" id="UP001556367">
    <property type="component" value="Unassembled WGS sequence"/>
</dbReference>
<feature type="region of interest" description="Disordered" evidence="5">
    <location>
        <begin position="173"/>
        <end position="210"/>
    </location>
</feature>
<evidence type="ECO:0000313" key="7">
    <source>
        <dbReference type="EMBL" id="KAL0956011.1"/>
    </source>
</evidence>
<dbReference type="InterPro" id="IPR041901">
    <property type="entry name" value="RNAP_I_Rpa43_N"/>
</dbReference>
<keyword evidence="3" id="KW-0804">Transcription</keyword>
<dbReference type="PANTHER" id="PTHR12709">
    <property type="entry name" value="DNA-DIRECTED RNA POLYMERASE II, III"/>
    <property type="match status" value="1"/>
</dbReference>
<feature type="region of interest" description="Disordered" evidence="5">
    <location>
        <begin position="1"/>
        <end position="45"/>
    </location>
</feature>
<feature type="compositionally biased region" description="Basic and acidic residues" evidence="5">
    <location>
        <begin position="195"/>
        <end position="205"/>
    </location>
</feature>
<evidence type="ECO:0000256" key="5">
    <source>
        <dbReference type="SAM" id="MobiDB-lite"/>
    </source>
</evidence>
<evidence type="ECO:0000256" key="1">
    <source>
        <dbReference type="ARBA" id="ARBA00004123"/>
    </source>
</evidence>
<keyword evidence="4" id="KW-0539">Nucleus</keyword>
<dbReference type="PANTHER" id="PTHR12709:SF5">
    <property type="entry name" value="DNA-DIRECTED RNA POLYMERASE I SUBUNIT RPA43"/>
    <property type="match status" value="1"/>
</dbReference>
<feature type="compositionally biased region" description="Basic and acidic residues" evidence="5">
    <location>
        <begin position="27"/>
        <end position="45"/>
    </location>
</feature>
<sequence>MSQSHSSHTKKRKQAAKDDAATSSKKIRLDGPDASKKGKGKSRDVSSNEFRVVKATLTLSVAPVFANKPRSGVEEMLDSMIMRYIPALQGVVLSHSNLVFADTTASIKGDCPFLICKVSFDATVWSPQVGMTLAGKVNIASPDHVSLLVHRTFNVSIPRHHILTDNWEFQYGPAENDPEFGNDTPSGEDEEDEEAAPHKSDEAHGGKWVHKLTGQPLGGAEGVLSFTVIGLTVANEMLSLIGSLQEDPFSPRHVATPGVASHPSHENTGADDAEEEHAPILVEEEEEEDTFQQLGRKADEAAAKEAERQAAEEAEQKATKSRKRKSKKKEGDEADAPAPTKKQKKQKA</sequence>
<dbReference type="InterPro" id="IPR041178">
    <property type="entry name" value="RPA43_OB"/>
</dbReference>
<dbReference type="CDD" id="cd04328">
    <property type="entry name" value="RNAP_I_Rpa43_N"/>
    <property type="match status" value="1"/>
</dbReference>
<comment type="caution">
    <text evidence="7">The sequence shown here is derived from an EMBL/GenBank/DDBJ whole genome shotgun (WGS) entry which is preliminary data.</text>
</comment>
<dbReference type="EMBL" id="JASNQZ010000006">
    <property type="protein sequence ID" value="KAL0956011.1"/>
    <property type="molecule type" value="Genomic_DNA"/>
</dbReference>
<feature type="compositionally biased region" description="Basic and acidic residues" evidence="5">
    <location>
        <begin position="296"/>
        <end position="318"/>
    </location>
</feature>
<dbReference type="Pfam" id="PF17875">
    <property type="entry name" value="RPA43_OB"/>
    <property type="match status" value="1"/>
</dbReference>
<evidence type="ECO:0000259" key="6">
    <source>
        <dbReference type="Pfam" id="PF17875"/>
    </source>
</evidence>
<gene>
    <name evidence="7" type="ORF">HGRIS_002186</name>
</gene>
<name>A0ABR3JJV2_9AGAR</name>
<evidence type="ECO:0000313" key="8">
    <source>
        <dbReference type="Proteomes" id="UP001556367"/>
    </source>
</evidence>
<proteinExistence type="predicted"/>
<evidence type="ECO:0000256" key="3">
    <source>
        <dbReference type="ARBA" id="ARBA00023163"/>
    </source>
</evidence>
<feature type="domain" description="RPA43 OB" evidence="6">
    <location>
        <begin position="127"/>
        <end position="245"/>
    </location>
</feature>
<accession>A0ABR3JJV2</accession>
<protein>
    <recommendedName>
        <fullName evidence="6">RPA43 OB domain-containing protein</fullName>
    </recommendedName>
</protein>
<feature type="compositionally biased region" description="Basic residues" evidence="5">
    <location>
        <begin position="319"/>
        <end position="328"/>
    </location>
</feature>
<evidence type="ECO:0000256" key="4">
    <source>
        <dbReference type="ARBA" id="ARBA00023242"/>
    </source>
</evidence>
<reference evidence="8" key="1">
    <citation type="submission" date="2024-06" db="EMBL/GenBank/DDBJ databases">
        <title>Multi-omics analyses provide insights into the biosynthesis of the anticancer antibiotic pleurotin in Hohenbuehelia grisea.</title>
        <authorList>
            <person name="Weaver J.A."/>
            <person name="Alberti F."/>
        </authorList>
    </citation>
    <scope>NUCLEOTIDE SEQUENCE [LARGE SCALE GENOMIC DNA]</scope>
    <source>
        <strain evidence="8">T-177</strain>
    </source>
</reference>